<feature type="transmembrane region" description="Helical" evidence="7">
    <location>
        <begin position="300"/>
        <end position="321"/>
    </location>
</feature>
<feature type="transmembrane region" description="Helical" evidence="7">
    <location>
        <begin position="466"/>
        <end position="484"/>
    </location>
</feature>
<evidence type="ECO:0000256" key="1">
    <source>
        <dbReference type="ARBA" id="ARBA00004651"/>
    </source>
</evidence>
<evidence type="ECO:0000256" key="5">
    <source>
        <dbReference type="ARBA" id="ARBA00022989"/>
    </source>
</evidence>
<dbReference type="RefSeq" id="WP_338685538.1">
    <property type="nucleotide sequence ID" value="NZ_AP024702.1"/>
</dbReference>
<dbReference type="Proteomes" id="UP001374893">
    <property type="component" value="Chromosome"/>
</dbReference>
<evidence type="ECO:0000256" key="2">
    <source>
        <dbReference type="ARBA" id="ARBA00007755"/>
    </source>
</evidence>
<feature type="transmembrane region" description="Helical" evidence="7">
    <location>
        <begin position="221"/>
        <end position="243"/>
    </location>
</feature>
<feature type="transmembrane region" description="Helical" evidence="7">
    <location>
        <begin position="422"/>
        <end position="445"/>
    </location>
</feature>
<feature type="transmembrane region" description="Helical" evidence="7">
    <location>
        <begin position="569"/>
        <end position="593"/>
    </location>
</feature>
<evidence type="ECO:0000313" key="9">
    <source>
        <dbReference type="EMBL" id="BCX49081.1"/>
    </source>
</evidence>
<keyword evidence="5 7" id="KW-1133">Transmembrane helix</keyword>
<feature type="transmembrane region" description="Helical" evidence="7">
    <location>
        <begin position="342"/>
        <end position="366"/>
    </location>
</feature>
<dbReference type="InterPro" id="IPR003706">
    <property type="entry name" value="CstA_N"/>
</dbReference>
<evidence type="ECO:0000256" key="3">
    <source>
        <dbReference type="ARBA" id="ARBA00022475"/>
    </source>
</evidence>
<comment type="similarity">
    <text evidence="2">Belongs to the peptide transporter carbon starvation (CstA) (TC 2.A.114) family.</text>
</comment>
<feature type="transmembrane region" description="Helical" evidence="7">
    <location>
        <begin position="504"/>
        <end position="525"/>
    </location>
</feature>
<reference evidence="9 10" key="1">
    <citation type="submission" date="2021-06" db="EMBL/GenBank/DDBJ databases">
        <title>Complete genome of Haloferula helveola possessing various polysaccharide degrading enzymes.</title>
        <authorList>
            <person name="Takami H."/>
            <person name="Huang C."/>
            <person name="Hamasaki K."/>
        </authorList>
    </citation>
    <scope>NUCLEOTIDE SEQUENCE [LARGE SCALE GENOMIC DNA]</scope>
    <source>
        <strain evidence="9 10">CN-1</strain>
    </source>
</reference>
<name>A0ABN6H609_9BACT</name>
<gene>
    <name evidence="9" type="primary">cstA</name>
    <name evidence="9" type="ORF">HAHE_29890</name>
</gene>
<keyword evidence="6 7" id="KW-0472">Membrane</keyword>
<keyword evidence="10" id="KW-1185">Reference proteome</keyword>
<keyword evidence="4 7" id="KW-0812">Transmembrane</keyword>
<evidence type="ECO:0000313" key="10">
    <source>
        <dbReference type="Proteomes" id="UP001374893"/>
    </source>
</evidence>
<feature type="transmembrane region" description="Helical" evidence="7">
    <location>
        <begin position="161"/>
        <end position="179"/>
    </location>
</feature>
<evidence type="ECO:0000256" key="7">
    <source>
        <dbReference type="SAM" id="Phobius"/>
    </source>
</evidence>
<dbReference type="Pfam" id="PF02554">
    <property type="entry name" value="CstA"/>
    <property type="match status" value="1"/>
</dbReference>
<feature type="domain" description="CstA N-terminal" evidence="8">
    <location>
        <begin position="5"/>
        <end position="544"/>
    </location>
</feature>
<dbReference type="PANTHER" id="PTHR30252:SF0">
    <property type="entry name" value="PEPTIDE TRANSPORTER CSTA"/>
    <property type="match status" value="1"/>
</dbReference>
<feature type="transmembrane region" description="Helical" evidence="7">
    <location>
        <begin position="532"/>
        <end position="557"/>
    </location>
</feature>
<sequence length="608" mass="64801">MLTLLIALGSLVLYLVAYHTYGRWLARKIFRLDPDRVPPSIELEDGNDYVPTSKGVVFGHHFTSIAGTGPIVGPALAVIWGWVPALLWVLFGSIFIGAVHDFGSLVVSMRNRGQTVGDISGRVLAPRARILFLSILFLALTIVLAIFGLVIAAVFRMFPASIFPCLIQIPIAVVIGLWLHRKGISLMLPSILALGLMYVTVWFGDWGFLHAFNTALAGLPIIGWVAILLIYSYIASVLPVWVLLQPRDYINSLQLLSALGMVVLGLVVAGLFGFGPDKQALEIVAEPIRAGDNAPAGAPYLFPFLFITIACGAISGFHCLVSSGTSSKQLKSESDAQMVGYGSMLTEGFLAVLVILACVAGLGLGIPEMVDGKATGNTLVGEAAYQARYASWQSAGGLAAKVGAFVDGSANFLKALHLKPEFAVALMGVFVASFAATTLDSACRLQRYVTQELAAAVRIKPLTNKHAATIFAVIIAGAIAALPAPGKPWELGELGKGGMILWPLFGATNQLLGGLAFLVILFWMWRRNIPIWFVAIPAVFMLVLPAAAMITQLFFAGPGSWITGEKPNYLLGFFGIATLVLEGWIVAEAAAAWPKAKGMLESSALAHD</sequence>
<dbReference type="PANTHER" id="PTHR30252">
    <property type="entry name" value="INNER MEMBRANE PEPTIDE TRANSPORTER"/>
    <property type="match status" value="1"/>
</dbReference>
<comment type="subcellular location">
    <subcellularLocation>
        <location evidence="1">Cell membrane</location>
        <topology evidence="1">Multi-pass membrane protein</topology>
    </subcellularLocation>
</comment>
<evidence type="ECO:0000259" key="8">
    <source>
        <dbReference type="Pfam" id="PF02554"/>
    </source>
</evidence>
<protein>
    <submittedName>
        <fullName evidence="9">Carbon starvation protein</fullName>
    </submittedName>
</protein>
<dbReference type="EMBL" id="AP024702">
    <property type="protein sequence ID" value="BCX49081.1"/>
    <property type="molecule type" value="Genomic_DNA"/>
</dbReference>
<feature type="transmembrane region" description="Helical" evidence="7">
    <location>
        <begin position="85"/>
        <end position="109"/>
    </location>
</feature>
<feature type="transmembrane region" description="Helical" evidence="7">
    <location>
        <begin position="130"/>
        <end position="155"/>
    </location>
</feature>
<proteinExistence type="inferred from homology"/>
<feature type="transmembrane region" description="Helical" evidence="7">
    <location>
        <begin position="255"/>
        <end position="274"/>
    </location>
</feature>
<keyword evidence="3" id="KW-1003">Cell membrane</keyword>
<evidence type="ECO:0000256" key="6">
    <source>
        <dbReference type="ARBA" id="ARBA00023136"/>
    </source>
</evidence>
<accession>A0ABN6H609</accession>
<feature type="transmembrane region" description="Helical" evidence="7">
    <location>
        <begin position="191"/>
        <end position="209"/>
    </location>
</feature>
<organism evidence="9 10">
    <name type="scientific">Haloferula helveola</name>
    <dbReference type="NCBI Taxonomy" id="490095"/>
    <lineage>
        <taxon>Bacteria</taxon>
        <taxon>Pseudomonadati</taxon>
        <taxon>Verrucomicrobiota</taxon>
        <taxon>Verrucomicrobiia</taxon>
        <taxon>Verrucomicrobiales</taxon>
        <taxon>Verrucomicrobiaceae</taxon>
        <taxon>Haloferula</taxon>
    </lineage>
</organism>
<dbReference type="InterPro" id="IPR051605">
    <property type="entry name" value="CstA"/>
</dbReference>
<evidence type="ECO:0000256" key="4">
    <source>
        <dbReference type="ARBA" id="ARBA00022692"/>
    </source>
</evidence>